<proteinExistence type="predicted"/>
<evidence type="ECO:0000313" key="2">
    <source>
        <dbReference type="Proteomes" id="UP000316621"/>
    </source>
</evidence>
<dbReference type="Proteomes" id="UP000316621">
    <property type="component" value="Chromosome 6"/>
</dbReference>
<sequence>MWRDAKPDQWGYVTLTVEILGSSCVDMGAGISNVSTPKNNNPQFGNSINNSCNKRQRIEKERKDGQGQAGIKIEGHENATMSEPVHHRQYGDQFNYYNPQFAGTFHQQHQQQPHQQFEQQPQQHYYMSNNIRNINYIYTKQINKSEQQHQQFEQQQQQHYYMNNNIRNINYIHTKEINKSEDSAP</sequence>
<accession>A0A4Y7JXR8</accession>
<reference evidence="1 2" key="1">
    <citation type="journal article" date="2018" name="Science">
        <title>The opium poppy genome and morphinan production.</title>
        <authorList>
            <person name="Guo L."/>
            <person name="Winzer T."/>
            <person name="Yang X."/>
            <person name="Li Y."/>
            <person name="Ning Z."/>
            <person name="He Z."/>
            <person name="Teodor R."/>
            <person name="Lu Y."/>
            <person name="Bowser T.A."/>
            <person name="Graham I.A."/>
            <person name="Ye K."/>
        </authorList>
    </citation>
    <scope>NUCLEOTIDE SEQUENCE [LARGE SCALE GENOMIC DNA]</scope>
    <source>
        <strain evidence="2">cv. HN1</strain>
        <tissue evidence="1">Leaves</tissue>
    </source>
</reference>
<evidence type="ECO:0000313" key="1">
    <source>
        <dbReference type="EMBL" id="RZC64568.1"/>
    </source>
</evidence>
<dbReference type="AlphaFoldDB" id="A0A4Y7JXR8"/>
<keyword evidence="2" id="KW-1185">Reference proteome</keyword>
<feature type="non-terminal residue" evidence="1">
    <location>
        <position position="185"/>
    </location>
</feature>
<dbReference type="Gramene" id="RZC64568">
    <property type="protein sequence ID" value="RZC64568"/>
    <property type="gene ID" value="C5167_008253"/>
</dbReference>
<gene>
    <name evidence="1" type="ORF">C5167_008253</name>
</gene>
<organism evidence="1 2">
    <name type="scientific">Papaver somniferum</name>
    <name type="common">Opium poppy</name>
    <dbReference type="NCBI Taxonomy" id="3469"/>
    <lineage>
        <taxon>Eukaryota</taxon>
        <taxon>Viridiplantae</taxon>
        <taxon>Streptophyta</taxon>
        <taxon>Embryophyta</taxon>
        <taxon>Tracheophyta</taxon>
        <taxon>Spermatophyta</taxon>
        <taxon>Magnoliopsida</taxon>
        <taxon>Ranunculales</taxon>
        <taxon>Papaveraceae</taxon>
        <taxon>Papaveroideae</taxon>
        <taxon>Papaver</taxon>
    </lineage>
</organism>
<name>A0A4Y7JXR8_PAPSO</name>
<protein>
    <submittedName>
        <fullName evidence="1">Uncharacterized protein</fullName>
    </submittedName>
</protein>
<dbReference type="EMBL" id="CM010720">
    <property type="protein sequence ID" value="RZC64568.1"/>
    <property type="molecule type" value="Genomic_DNA"/>
</dbReference>